<comment type="subcellular location">
    <subcellularLocation>
        <location evidence="1">Membrane</location>
        <topology evidence="1">Multi-pass membrane protein</topology>
    </subcellularLocation>
</comment>
<feature type="transmembrane region" description="Helical" evidence="13">
    <location>
        <begin position="388"/>
        <end position="409"/>
    </location>
</feature>
<keyword evidence="8" id="KW-0406">Ion transport</keyword>
<feature type="domain" description="Cation/H+ exchanger transmembrane" evidence="14">
    <location>
        <begin position="36"/>
        <end position="446"/>
    </location>
</feature>
<organism evidence="15 16">
    <name type="scientific">Erythranthe guttata</name>
    <name type="common">Yellow monkey flower</name>
    <name type="synonym">Mimulus guttatus</name>
    <dbReference type="NCBI Taxonomy" id="4155"/>
    <lineage>
        <taxon>Eukaryota</taxon>
        <taxon>Viridiplantae</taxon>
        <taxon>Streptophyta</taxon>
        <taxon>Embryophyta</taxon>
        <taxon>Tracheophyta</taxon>
        <taxon>Spermatophyta</taxon>
        <taxon>Magnoliopsida</taxon>
        <taxon>eudicotyledons</taxon>
        <taxon>Gunneridae</taxon>
        <taxon>Pentapetalae</taxon>
        <taxon>asterids</taxon>
        <taxon>lamiids</taxon>
        <taxon>Lamiales</taxon>
        <taxon>Phrymaceae</taxon>
        <taxon>Erythranthe</taxon>
    </lineage>
</organism>
<evidence type="ECO:0000256" key="4">
    <source>
        <dbReference type="ARBA" id="ARBA00022692"/>
    </source>
</evidence>
<evidence type="ECO:0000256" key="2">
    <source>
        <dbReference type="ARBA" id="ARBA00022448"/>
    </source>
</evidence>
<feature type="transmembrane region" description="Helical" evidence="13">
    <location>
        <begin position="277"/>
        <end position="295"/>
    </location>
</feature>
<name>A0A022PQ58_ERYGU</name>
<dbReference type="PhylomeDB" id="A0A022PQ58"/>
<comment type="catalytic activity">
    <reaction evidence="12">
        <text>K(+)(in) + H(+)(out) = K(+)(out) + H(+)(in)</text>
        <dbReference type="Rhea" id="RHEA:29467"/>
        <dbReference type="ChEBI" id="CHEBI:15378"/>
        <dbReference type="ChEBI" id="CHEBI:29103"/>
    </reaction>
</comment>
<keyword evidence="10" id="KW-0739">Sodium transport</keyword>
<dbReference type="AlphaFoldDB" id="A0A022PQ58"/>
<dbReference type="GO" id="GO:0071805">
    <property type="term" value="P:potassium ion transmembrane transport"/>
    <property type="evidence" value="ECO:0000318"/>
    <property type="project" value="GO_Central"/>
</dbReference>
<evidence type="ECO:0000256" key="13">
    <source>
        <dbReference type="SAM" id="Phobius"/>
    </source>
</evidence>
<evidence type="ECO:0000256" key="3">
    <source>
        <dbReference type="ARBA" id="ARBA00022538"/>
    </source>
</evidence>
<dbReference type="PANTHER" id="PTHR10110:SF159">
    <property type="entry name" value="SODIUM_HYDROGEN EXCHANGER 3"/>
    <property type="match status" value="1"/>
</dbReference>
<evidence type="ECO:0000256" key="1">
    <source>
        <dbReference type="ARBA" id="ARBA00004141"/>
    </source>
</evidence>
<dbReference type="GO" id="GO:0005886">
    <property type="term" value="C:plasma membrane"/>
    <property type="evidence" value="ECO:0000318"/>
    <property type="project" value="GO_Central"/>
</dbReference>
<keyword evidence="4 13" id="KW-0812">Transmembrane</keyword>
<keyword evidence="6 13" id="KW-1133">Transmembrane helix</keyword>
<evidence type="ECO:0000313" key="15">
    <source>
        <dbReference type="EMBL" id="EYU17589.1"/>
    </source>
</evidence>
<feature type="transmembrane region" description="Helical" evidence="13">
    <location>
        <begin position="57"/>
        <end position="75"/>
    </location>
</feature>
<evidence type="ECO:0000256" key="6">
    <source>
        <dbReference type="ARBA" id="ARBA00022989"/>
    </source>
</evidence>
<dbReference type="OrthoDB" id="196264at2759"/>
<evidence type="ECO:0000313" key="16">
    <source>
        <dbReference type="Proteomes" id="UP000030748"/>
    </source>
</evidence>
<sequence>MERMGSGVVSWLMRIGESKPGSAQDPVDNLAMFIILICACIITGHQLKGFRWINEPIIAIFFGLGTGITLLVLTGGKSSKILVFDVELFFTYFLPPIIFNAGLQVKKEHFFKNLMNIMLFGAFGTLISFFITSFGSKLFFETLGIGNFELKDYLAIGAIFSATDSICTLQVLNQDELPLLYSLVFGEGVVNDATSVVLFNAIQKFDLSHINAMIVFKFIRHFFYLFTASTLLGVAIGLLSAYIIKKLNFGRDSAYHELALMILMAYLSYILAELFEFSGILTVFICGIVMSHYTLYNVNTLSRVTAMHAFATMSVIAERFIYLYLGMDALDIEKWKAVSKSPGSSVGTSTMMLSLVMLGRASFVFPLSFLSNLLTKSERDKLSLKQQFVIFWSGLMRGAVPMALSYNQFGKSGDDNKQQANAIMITCTITVVMFSTVVFGSLTTYLIRLVLPPSDFENNTHSSEPRSPSSSTIDILPFLSNYTIQDLEEDDRISSRKISRLVLFLSSPYNSVHYYWRKFDNAFMRRVFGGRGFTVHLTSSPEETLEHSLLV</sequence>
<comment type="catalytic activity">
    <reaction evidence="11">
        <text>Na(+)(in) + H(+)(out) = Na(+)(out) + H(+)(in)</text>
        <dbReference type="Rhea" id="RHEA:29419"/>
        <dbReference type="ChEBI" id="CHEBI:15378"/>
        <dbReference type="ChEBI" id="CHEBI:29101"/>
    </reaction>
</comment>
<dbReference type="GO" id="GO:0051453">
    <property type="term" value="P:regulation of intracellular pH"/>
    <property type="evidence" value="ECO:0000318"/>
    <property type="project" value="GO_Central"/>
</dbReference>
<feature type="transmembrane region" description="Helical" evidence="13">
    <location>
        <begin position="81"/>
        <end position="102"/>
    </location>
</feature>
<keyword evidence="2" id="KW-0813">Transport</keyword>
<keyword evidence="5" id="KW-0630">Potassium</keyword>
<feature type="transmembrane region" description="Helical" evidence="13">
    <location>
        <begin position="307"/>
        <end position="325"/>
    </location>
</feature>
<dbReference type="GO" id="GO:0015386">
    <property type="term" value="F:potassium:proton antiporter activity"/>
    <property type="evidence" value="ECO:0000318"/>
    <property type="project" value="GO_Central"/>
</dbReference>
<gene>
    <name evidence="15" type="ORF">MIMGU_mgv1a003973mg</name>
</gene>
<evidence type="ECO:0000256" key="10">
    <source>
        <dbReference type="ARBA" id="ARBA00023201"/>
    </source>
</evidence>
<dbReference type="InterPro" id="IPR018422">
    <property type="entry name" value="Cation/H_exchanger_CPA1"/>
</dbReference>
<evidence type="ECO:0000259" key="14">
    <source>
        <dbReference type="Pfam" id="PF00999"/>
    </source>
</evidence>
<evidence type="ECO:0000256" key="11">
    <source>
        <dbReference type="ARBA" id="ARBA00047524"/>
    </source>
</evidence>
<dbReference type="InterPro" id="IPR006153">
    <property type="entry name" value="Cation/H_exchanger_TM"/>
</dbReference>
<keyword evidence="16" id="KW-1185">Reference proteome</keyword>
<feature type="transmembrane region" description="Helical" evidence="13">
    <location>
        <begin position="114"/>
        <end position="133"/>
    </location>
</feature>
<evidence type="ECO:0000256" key="8">
    <source>
        <dbReference type="ARBA" id="ARBA00023065"/>
    </source>
</evidence>
<feature type="transmembrane region" description="Helical" evidence="13">
    <location>
        <begin position="179"/>
        <end position="202"/>
    </location>
</feature>
<keyword evidence="7" id="KW-0915">Sodium</keyword>
<reference evidence="15 16" key="1">
    <citation type="journal article" date="2013" name="Proc. Natl. Acad. Sci. U.S.A.">
        <title>Fine-scale variation in meiotic recombination in Mimulus inferred from population shotgun sequencing.</title>
        <authorList>
            <person name="Hellsten U."/>
            <person name="Wright K.M."/>
            <person name="Jenkins J."/>
            <person name="Shu S."/>
            <person name="Yuan Y."/>
            <person name="Wessler S.R."/>
            <person name="Schmutz J."/>
            <person name="Willis J.H."/>
            <person name="Rokhsar D.S."/>
        </authorList>
    </citation>
    <scope>NUCLEOTIDE SEQUENCE [LARGE SCALE GENOMIC DNA]</scope>
    <source>
        <strain evidence="16">cv. DUN x IM62</strain>
    </source>
</reference>
<dbReference type="GO" id="GO:0098719">
    <property type="term" value="P:sodium ion import across plasma membrane"/>
    <property type="evidence" value="ECO:0000318"/>
    <property type="project" value="GO_Central"/>
</dbReference>
<feature type="transmembrane region" description="Helical" evidence="13">
    <location>
        <begin position="345"/>
        <end position="367"/>
    </location>
</feature>
<evidence type="ECO:0000256" key="7">
    <source>
        <dbReference type="ARBA" id="ARBA00023053"/>
    </source>
</evidence>
<dbReference type="Pfam" id="PF00999">
    <property type="entry name" value="Na_H_Exchanger"/>
    <property type="match status" value="1"/>
</dbReference>
<dbReference type="GO" id="GO:0015385">
    <property type="term" value="F:sodium:proton antiporter activity"/>
    <property type="evidence" value="ECO:0000318"/>
    <property type="project" value="GO_Central"/>
</dbReference>
<feature type="transmembrane region" description="Helical" evidence="13">
    <location>
        <begin position="421"/>
        <end position="447"/>
    </location>
</feature>
<accession>A0A022PQ58</accession>
<proteinExistence type="predicted"/>
<evidence type="ECO:0000256" key="5">
    <source>
        <dbReference type="ARBA" id="ARBA00022958"/>
    </source>
</evidence>
<dbReference type="Gene3D" id="6.10.140.1330">
    <property type="match status" value="1"/>
</dbReference>
<feature type="transmembrane region" description="Helical" evidence="13">
    <location>
        <begin position="222"/>
        <end position="242"/>
    </location>
</feature>
<keyword evidence="3" id="KW-0633">Potassium transport</keyword>
<keyword evidence="9 13" id="KW-0472">Membrane</keyword>
<dbReference type="InterPro" id="IPR004709">
    <property type="entry name" value="NaH_exchanger"/>
</dbReference>
<evidence type="ECO:0000256" key="12">
    <source>
        <dbReference type="ARBA" id="ARBA00047912"/>
    </source>
</evidence>
<dbReference type="PANTHER" id="PTHR10110">
    <property type="entry name" value="SODIUM/HYDROGEN EXCHANGER"/>
    <property type="match status" value="1"/>
</dbReference>
<protein>
    <recommendedName>
        <fullName evidence="14">Cation/H+ exchanger transmembrane domain-containing protein</fullName>
    </recommendedName>
</protein>
<feature type="transmembrane region" description="Helical" evidence="13">
    <location>
        <begin position="29"/>
        <end position="45"/>
    </location>
</feature>
<evidence type="ECO:0000256" key="9">
    <source>
        <dbReference type="ARBA" id="ARBA00023136"/>
    </source>
</evidence>
<dbReference type="KEGG" id="egt:105950627"/>
<dbReference type="eggNOG" id="KOG1965">
    <property type="taxonomic scope" value="Eukaryota"/>
</dbReference>
<dbReference type="EMBL" id="KI632368">
    <property type="protein sequence ID" value="EYU17589.1"/>
    <property type="molecule type" value="Genomic_DNA"/>
</dbReference>
<dbReference type="PRINTS" id="PR01084">
    <property type="entry name" value="NAHEXCHNGR"/>
</dbReference>
<dbReference type="Proteomes" id="UP000030748">
    <property type="component" value="Unassembled WGS sequence"/>
</dbReference>